<feature type="transmembrane region" description="Helical" evidence="1">
    <location>
        <begin position="17"/>
        <end position="37"/>
    </location>
</feature>
<name>F7NJZ6_9FIRM</name>
<dbReference type="NCBIfam" id="TIGR02831">
    <property type="entry name" value="spo_II_M"/>
    <property type="match status" value="1"/>
</dbReference>
<dbReference type="OrthoDB" id="1707382at2"/>
<reference evidence="2 3" key="1">
    <citation type="journal article" date="2011" name="EMBO J.">
        <title>Structural diversity of bacterial flagellar motors.</title>
        <authorList>
            <person name="Chen S."/>
            <person name="Beeby M."/>
            <person name="Murphy G.E."/>
            <person name="Leadbetter J.R."/>
            <person name="Hendrixson D.R."/>
            <person name="Briegel A."/>
            <person name="Li Z."/>
            <person name="Shi J."/>
            <person name="Tocheva E.I."/>
            <person name="Muller A."/>
            <person name="Dobro M.J."/>
            <person name="Jensen G.J."/>
        </authorList>
    </citation>
    <scope>NUCLEOTIDE SEQUENCE [LARGE SCALE GENOMIC DNA]</scope>
    <source>
        <strain evidence="2 3">DSM 6540</strain>
    </source>
</reference>
<feature type="transmembrane region" description="Helical" evidence="1">
    <location>
        <begin position="86"/>
        <end position="105"/>
    </location>
</feature>
<keyword evidence="1" id="KW-1133">Transmembrane helix</keyword>
<dbReference type="InterPro" id="IPR014196">
    <property type="entry name" value="SpoIIM"/>
</dbReference>
<proteinExistence type="predicted"/>
<dbReference type="InterPro" id="IPR002798">
    <property type="entry name" value="SpoIIM-like"/>
</dbReference>
<evidence type="ECO:0000313" key="3">
    <source>
        <dbReference type="Proteomes" id="UP000003240"/>
    </source>
</evidence>
<sequence length="213" mass="23865">MLDHIRYGLSGHLRSNIVSYFFMILIFVSGVVIGALAVKTLPNEQKTELVGYLQVLFQGLIGQNGGWDHQDMLGNVLWSYTKMIGILWILGFTIIGIPIVLFIIFTRGFIVGFTVGFLINEYIVKGLIFALVSVLPHSLLSVPAVIITGVSSVAFSLMLARRKLRDHASFLSEAIGYSAVCFFMLLVLWFTAFIEVYLSPVFMKLIVAWFFIE</sequence>
<dbReference type="PIRSF" id="PIRSF038973">
    <property type="entry name" value="SpoIIM"/>
    <property type="match status" value="1"/>
</dbReference>
<accession>F7NJZ6</accession>
<feature type="transmembrane region" description="Helical" evidence="1">
    <location>
        <begin position="170"/>
        <end position="190"/>
    </location>
</feature>
<dbReference type="Proteomes" id="UP000003240">
    <property type="component" value="Unassembled WGS sequence"/>
</dbReference>
<keyword evidence="1" id="KW-0472">Membrane</keyword>
<evidence type="ECO:0000256" key="1">
    <source>
        <dbReference type="SAM" id="Phobius"/>
    </source>
</evidence>
<dbReference type="STRING" id="1009370.ALO_12029"/>
<evidence type="ECO:0000313" key="2">
    <source>
        <dbReference type="EMBL" id="EGO63643.1"/>
    </source>
</evidence>
<gene>
    <name evidence="2" type="ORF">ALO_12029</name>
</gene>
<organism evidence="2 3">
    <name type="scientific">Acetonema longum DSM 6540</name>
    <dbReference type="NCBI Taxonomy" id="1009370"/>
    <lineage>
        <taxon>Bacteria</taxon>
        <taxon>Bacillati</taxon>
        <taxon>Bacillota</taxon>
        <taxon>Negativicutes</taxon>
        <taxon>Acetonemataceae</taxon>
        <taxon>Acetonema</taxon>
    </lineage>
</organism>
<protein>
    <submittedName>
        <fullName evidence="2">Stage II sporulation protein M</fullName>
    </submittedName>
</protein>
<feature type="transmembrane region" description="Helical" evidence="1">
    <location>
        <begin position="110"/>
        <end position="132"/>
    </location>
</feature>
<dbReference type="EMBL" id="AFGF01000102">
    <property type="protein sequence ID" value="EGO63643.1"/>
    <property type="molecule type" value="Genomic_DNA"/>
</dbReference>
<keyword evidence="3" id="KW-1185">Reference proteome</keyword>
<dbReference type="Pfam" id="PF01944">
    <property type="entry name" value="SpoIIM"/>
    <property type="match status" value="1"/>
</dbReference>
<keyword evidence="1" id="KW-0812">Transmembrane</keyword>
<dbReference type="AlphaFoldDB" id="F7NJZ6"/>
<dbReference type="RefSeq" id="WP_004095936.1">
    <property type="nucleotide sequence ID" value="NZ_AFGF01000102.1"/>
</dbReference>
<feature type="transmembrane region" description="Helical" evidence="1">
    <location>
        <begin position="138"/>
        <end position="158"/>
    </location>
</feature>
<dbReference type="eggNOG" id="COG1300">
    <property type="taxonomic scope" value="Bacteria"/>
</dbReference>
<comment type="caution">
    <text evidence="2">The sequence shown here is derived from an EMBL/GenBank/DDBJ whole genome shotgun (WGS) entry which is preliminary data.</text>
</comment>